<organism evidence="8 9">
    <name type="scientific">Photobacterium aquae</name>
    <dbReference type="NCBI Taxonomy" id="1195763"/>
    <lineage>
        <taxon>Bacteria</taxon>
        <taxon>Pseudomonadati</taxon>
        <taxon>Pseudomonadota</taxon>
        <taxon>Gammaproteobacteria</taxon>
        <taxon>Vibrionales</taxon>
        <taxon>Vibrionaceae</taxon>
        <taxon>Photobacterium</taxon>
    </lineage>
</organism>
<sequence>MKCGYVGKVLCVLGLGLASMVTQAAETVTVFAASSLTNALNEVAALYEKQAGVKARISYASSSTLARQIAQGAPADIYLSANERWMDYLQEIDTIQPKTRQLLLENHLVVVAPNDYPKDHIEVTADWDLDQALEGTRLAVGDPNHVPAGLYTKESFESLGLWQQALPLLAQANNVRSALLLVERKEAMLGVVYKTDAMISQKVKIVSELPDNSHSPISYPVAIVKDRDIDTVLGFYHFMLSKQAAEVFARYGFGEAH</sequence>
<comment type="similarity">
    <text evidence="1">Belongs to the bacterial solute-binding protein ModA family.</text>
</comment>
<dbReference type="PANTHER" id="PTHR30632:SF17">
    <property type="entry name" value="MOLYBDATE-BINDING PROTEIN MODA"/>
    <property type="match status" value="1"/>
</dbReference>
<dbReference type="GO" id="GO:1901359">
    <property type="term" value="F:tungstate binding"/>
    <property type="evidence" value="ECO:0007669"/>
    <property type="project" value="UniProtKB-ARBA"/>
</dbReference>
<gene>
    <name evidence="8" type="ORF">ABT56_16135</name>
</gene>
<dbReference type="NCBIfam" id="TIGR01256">
    <property type="entry name" value="modA"/>
    <property type="match status" value="1"/>
</dbReference>
<keyword evidence="3 6" id="KW-0479">Metal-binding</keyword>
<proteinExistence type="inferred from homology"/>
<dbReference type="CDD" id="cd13536">
    <property type="entry name" value="PBP2_EcModA"/>
    <property type="match status" value="1"/>
</dbReference>
<accession>A0A0J1GWR8</accession>
<evidence type="ECO:0000256" key="7">
    <source>
        <dbReference type="SAM" id="SignalP"/>
    </source>
</evidence>
<evidence type="ECO:0000256" key="4">
    <source>
        <dbReference type="ARBA" id="ARBA00022729"/>
    </source>
</evidence>
<evidence type="ECO:0000256" key="1">
    <source>
        <dbReference type="ARBA" id="ARBA00009175"/>
    </source>
</evidence>
<feature type="binding site" evidence="6">
    <location>
        <position position="175"/>
    </location>
    <ligand>
        <name>molybdate</name>
        <dbReference type="ChEBI" id="CHEBI:36264"/>
    </ligand>
</feature>
<dbReference type="FunFam" id="3.40.190.10:FF:000035">
    <property type="entry name" value="Molybdate ABC transporter substrate-binding protein"/>
    <property type="match status" value="1"/>
</dbReference>
<dbReference type="OrthoDB" id="9785015at2"/>
<evidence type="ECO:0000256" key="6">
    <source>
        <dbReference type="PIRSR" id="PIRSR004846-1"/>
    </source>
</evidence>
<dbReference type="InterPro" id="IPR005950">
    <property type="entry name" value="ModA"/>
</dbReference>
<feature type="chain" id="PRO_5005251982" evidence="7">
    <location>
        <begin position="25"/>
        <end position="257"/>
    </location>
</feature>
<reference evidence="8 9" key="1">
    <citation type="submission" date="2015-05" db="EMBL/GenBank/DDBJ databases">
        <title>Photobacterium galathea sp. nov.</title>
        <authorList>
            <person name="Machado H."/>
            <person name="Gram L."/>
        </authorList>
    </citation>
    <scope>NUCLEOTIDE SEQUENCE [LARGE SCALE GENOMIC DNA]</scope>
    <source>
        <strain evidence="8 9">CGMCC 1.12159</strain>
    </source>
</reference>
<dbReference type="SUPFAM" id="SSF53850">
    <property type="entry name" value="Periplasmic binding protein-like II"/>
    <property type="match status" value="1"/>
</dbReference>
<comment type="caution">
    <text evidence="8">The sequence shown here is derived from an EMBL/GenBank/DDBJ whole genome shotgun (WGS) entry which is preliminary data.</text>
</comment>
<keyword evidence="2 6" id="KW-0500">Molybdenum</keyword>
<dbReference type="GO" id="GO:0030973">
    <property type="term" value="F:molybdate ion binding"/>
    <property type="evidence" value="ECO:0007669"/>
    <property type="project" value="TreeGrafter"/>
</dbReference>
<comment type="subunit">
    <text evidence="5">The complex is composed of two ATP-binding proteins (ModC), two transmembrane proteins (ModB) and a solute-binding protein (ModA).</text>
</comment>
<dbReference type="Pfam" id="PF13531">
    <property type="entry name" value="SBP_bac_11"/>
    <property type="match status" value="1"/>
</dbReference>
<name>A0A0J1GWR8_9GAMM</name>
<feature type="binding site" evidence="6">
    <location>
        <position position="193"/>
    </location>
    <ligand>
        <name>molybdate</name>
        <dbReference type="ChEBI" id="CHEBI:36264"/>
    </ligand>
</feature>
<feature type="signal peptide" evidence="7">
    <location>
        <begin position="1"/>
        <end position="24"/>
    </location>
</feature>
<evidence type="ECO:0000256" key="2">
    <source>
        <dbReference type="ARBA" id="ARBA00022505"/>
    </source>
</evidence>
<dbReference type="GO" id="GO:0030288">
    <property type="term" value="C:outer membrane-bounded periplasmic space"/>
    <property type="evidence" value="ECO:0007669"/>
    <property type="project" value="TreeGrafter"/>
</dbReference>
<dbReference type="EMBL" id="LDOT01000023">
    <property type="protein sequence ID" value="KLV04135.1"/>
    <property type="molecule type" value="Genomic_DNA"/>
</dbReference>
<dbReference type="RefSeq" id="WP_047879905.1">
    <property type="nucleotide sequence ID" value="NZ_LDOT01000023.1"/>
</dbReference>
<dbReference type="PATRIC" id="fig|1195763.3.peg.3436"/>
<evidence type="ECO:0000313" key="8">
    <source>
        <dbReference type="EMBL" id="KLV04135.1"/>
    </source>
</evidence>
<evidence type="ECO:0000313" key="9">
    <source>
        <dbReference type="Proteomes" id="UP000036097"/>
    </source>
</evidence>
<dbReference type="AlphaFoldDB" id="A0A0J1GWR8"/>
<dbReference type="PANTHER" id="PTHR30632">
    <property type="entry name" value="MOLYBDATE-BINDING PERIPLASMIC PROTEIN"/>
    <property type="match status" value="1"/>
</dbReference>
<dbReference type="NCBIfam" id="NF007958">
    <property type="entry name" value="PRK10677.1"/>
    <property type="match status" value="1"/>
</dbReference>
<feature type="binding site" evidence="6">
    <location>
        <position position="62"/>
    </location>
    <ligand>
        <name>molybdate</name>
        <dbReference type="ChEBI" id="CHEBI:36264"/>
    </ligand>
</feature>
<evidence type="ECO:0000256" key="5">
    <source>
        <dbReference type="ARBA" id="ARBA00062515"/>
    </source>
</evidence>
<dbReference type="PIRSF" id="PIRSF004846">
    <property type="entry name" value="ModA"/>
    <property type="match status" value="1"/>
</dbReference>
<dbReference type="STRING" id="1195763.ABT56_16135"/>
<feature type="binding site" evidence="6">
    <location>
        <position position="148"/>
    </location>
    <ligand>
        <name>molybdate</name>
        <dbReference type="ChEBI" id="CHEBI:36264"/>
    </ligand>
</feature>
<dbReference type="Proteomes" id="UP000036097">
    <property type="component" value="Unassembled WGS sequence"/>
</dbReference>
<keyword evidence="9" id="KW-1185">Reference proteome</keyword>
<dbReference type="Gene3D" id="3.40.190.10">
    <property type="entry name" value="Periplasmic binding protein-like II"/>
    <property type="match status" value="2"/>
</dbReference>
<feature type="binding site" evidence="6">
    <location>
        <position position="35"/>
    </location>
    <ligand>
        <name>molybdate</name>
        <dbReference type="ChEBI" id="CHEBI:36264"/>
    </ligand>
</feature>
<dbReference type="GO" id="GO:0015689">
    <property type="term" value="P:molybdate ion transport"/>
    <property type="evidence" value="ECO:0007669"/>
    <property type="project" value="InterPro"/>
</dbReference>
<dbReference type="InterPro" id="IPR050682">
    <property type="entry name" value="ModA/WtpA"/>
</dbReference>
<dbReference type="GO" id="GO:0046872">
    <property type="term" value="F:metal ion binding"/>
    <property type="evidence" value="ECO:0007669"/>
    <property type="project" value="UniProtKB-KW"/>
</dbReference>
<evidence type="ECO:0000256" key="3">
    <source>
        <dbReference type="ARBA" id="ARBA00022723"/>
    </source>
</evidence>
<protein>
    <submittedName>
        <fullName evidence="8">Molybdenum ABC transporter substrate-binding protein</fullName>
    </submittedName>
</protein>
<keyword evidence="4 7" id="KW-0732">Signal</keyword>